<comment type="subunit">
    <text evidence="11">Homodimer.</text>
</comment>
<evidence type="ECO:0000256" key="10">
    <source>
        <dbReference type="ARBA" id="ARBA00023002"/>
    </source>
</evidence>
<proteinExistence type="inferred from homology"/>
<dbReference type="Gene3D" id="2.30.26.10">
    <property type="entry name" value="Dihydroorotate Dehydrogenase A, chain A, domain 2"/>
    <property type="match status" value="1"/>
</dbReference>
<dbReference type="PANTHER" id="PTHR48109">
    <property type="entry name" value="DIHYDROOROTATE DEHYDROGENASE (QUINONE), MITOCHONDRIAL-RELATED"/>
    <property type="match status" value="1"/>
</dbReference>
<evidence type="ECO:0000313" key="13">
    <source>
        <dbReference type="EMBL" id="KAK8120587.1"/>
    </source>
</evidence>
<comment type="similarity">
    <text evidence="4 11">Belongs to the dihydroorotate dehydrogenase family. Type 1 subfamily.</text>
</comment>
<comment type="pathway">
    <text evidence="3 11">Pyrimidine metabolism; UMP biosynthesis via de novo pathway.</text>
</comment>
<comment type="subcellular location">
    <subcellularLocation>
        <location evidence="2 11">Cytoplasm</location>
    </subcellularLocation>
</comment>
<feature type="domain" description="Dihydroorotate dehydrogenase catalytic" evidence="12">
    <location>
        <begin position="79"/>
        <end position="331"/>
    </location>
</feature>
<dbReference type="EC" id="1.3.98.1" evidence="11"/>
<name>A0AAW0R042_9PEZI</name>
<dbReference type="Gene3D" id="3.20.20.70">
    <property type="entry name" value="Aldolase class I"/>
    <property type="match status" value="1"/>
</dbReference>
<dbReference type="Pfam" id="PF01180">
    <property type="entry name" value="DHO_dh"/>
    <property type="match status" value="1"/>
</dbReference>
<evidence type="ECO:0000256" key="6">
    <source>
        <dbReference type="ARBA" id="ARBA00022490"/>
    </source>
</evidence>
<evidence type="ECO:0000256" key="11">
    <source>
        <dbReference type="RuleBase" id="RU364042"/>
    </source>
</evidence>
<sequence length="338" mass="35952">MSHSVPRIDISPPLLNSACPWATTLEDLQALFRCSFTGAITIRTSLLEGFHHDPDIHQHTFFDPVTHVTHGTAGSPSSSALVSETASLNTLGYSPIPLRTYLSYISDISTEQSPPTRKLIIVSVTGTPEEVAECYRLIAEHSLTVDMPLAMEVNLSCPNIPNAPPPAYSGEAIYRYLAALKTVIGSAPDLSRLPFGLKTPPYTYIEQFTTLISALTPGDSPCPLSFLTATNTLGSCLVLADHINVPGKPRLPGLGIGGMAGAPLHPLALGNVSTLRRMLDQDELTKHVVIIGTGGVEDGAGYRRMRGAGARAVGLATALGRKGLSVFEEIGTDADLFR</sequence>
<dbReference type="InterPro" id="IPR013785">
    <property type="entry name" value="Aldolase_TIM"/>
</dbReference>
<evidence type="ECO:0000259" key="12">
    <source>
        <dbReference type="Pfam" id="PF01180"/>
    </source>
</evidence>
<keyword evidence="10 11" id="KW-0560">Oxidoreductase</keyword>
<dbReference type="EMBL" id="JAQQWP010000004">
    <property type="protein sequence ID" value="KAK8120587.1"/>
    <property type="molecule type" value="Genomic_DNA"/>
</dbReference>
<comment type="cofactor">
    <cofactor evidence="1 11">
        <name>FMN</name>
        <dbReference type="ChEBI" id="CHEBI:58210"/>
    </cofactor>
</comment>
<evidence type="ECO:0000256" key="1">
    <source>
        <dbReference type="ARBA" id="ARBA00001917"/>
    </source>
</evidence>
<dbReference type="CDD" id="cd04741">
    <property type="entry name" value="DHOD_1A_like"/>
    <property type="match status" value="1"/>
</dbReference>
<organism evidence="13 14">
    <name type="scientific">Apiospora kogelbergensis</name>
    <dbReference type="NCBI Taxonomy" id="1337665"/>
    <lineage>
        <taxon>Eukaryota</taxon>
        <taxon>Fungi</taxon>
        <taxon>Dikarya</taxon>
        <taxon>Ascomycota</taxon>
        <taxon>Pezizomycotina</taxon>
        <taxon>Sordariomycetes</taxon>
        <taxon>Xylariomycetidae</taxon>
        <taxon>Amphisphaeriales</taxon>
        <taxon>Apiosporaceae</taxon>
        <taxon>Apiospora</taxon>
    </lineage>
</organism>
<evidence type="ECO:0000256" key="8">
    <source>
        <dbReference type="ARBA" id="ARBA00022643"/>
    </source>
</evidence>
<evidence type="ECO:0000256" key="2">
    <source>
        <dbReference type="ARBA" id="ARBA00004496"/>
    </source>
</evidence>
<protein>
    <recommendedName>
        <fullName evidence="5 11">Dihydroorotate dehydrogenase (fumarate)</fullName>
        <ecNumber evidence="11">1.3.98.1</ecNumber>
    </recommendedName>
    <alternativeName>
        <fullName evidence="11">Dihydroorotate oxidase</fullName>
    </alternativeName>
</protein>
<evidence type="ECO:0000313" key="14">
    <source>
        <dbReference type="Proteomes" id="UP001392437"/>
    </source>
</evidence>
<dbReference type="GO" id="GO:0006221">
    <property type="term" value="P:pyrimidine nucleotide biosynthetic process"/>
    <property type="evidence" value="ECO:0007669"/>
    <property type="project" value="UniProtKB-KW"/>
</dbReference>
<dbReference type="GO" id="GO:0005737">
    <property type="term" value="C:cytoplasm"/>
    <property type="evidence" value="ECO:0007669"/>
    <property type="project" value="UniProtKB-SubCell"/>
</dbReference>
<evidence type="ECO:0000256" key="3">
    <source>
        <dbReference type="ARBA" id="ARBA00004725"/>
    </source>
</evidence>
<evidence type="ECO:0000256" key="7">
    <source>
        <dbReference type="ARBA" id="ARBA00022630"/>
    </source>
</evidence>
<dbReference type="GO" id="GO:1990663">
    <property type="term" value="F:dihydroorotate dehydrogenase (fumarate) activity"/>
    <property type="evidence" value="ECO:0007669"/>
    <property type="project" value="UniProtKB-EC"/>
</dbReference>
<dbReference type="SUPFAM" id="SSF51395">
    <property type="entry name" value="FMN-linked oxidoreductases"/>
    <property type="match status" value="1"/>
</dbReference>
<dbReference type="GO" id="GO:0006207">
    <property type="term" value="P:'de novo' pyrimidine nucleobase biosynthetic process"/>
    <property type="evidence" value="ECO:0007669"/>
    <property type="project" value="TreeGrafter"/>
</dbReference>
<keyword evidence="8 11" id="KW-0288">FMN</keyword>
<dbReference type="InterPro" id="IPR023359">
    <property type="entry name" value="Dihydro_DH_chainA_dom2"/>
</dbReference>
<keyword evidence="9 11" id="KW-0665">Pyrimidine biosynthesis</keyword>
<dbReference type="PANTHER" id="PTHR48109:SF1">
    <property type="entry name" value="DIHYDROOROTATE DEHYDROGENASE (FUMARATE)"/>
    <property type="match status" value="1"/>
</dbReference>
<reference evidence="13 14" key="1">
    <citation type="submission" date="2023-01" db="EMBL/GenBank/DDBJ databases">
        <title>Analysis of 21 Apiospora genomes using comparative genomics revels a genus with tremendous synthesis potential of carbohydrate active enzymes and secondary metabolites.</title>
        <authorList>
            <person name="Sorensen T."/>
        </authorList>
    </citation>
    <scope>NUCLEOTIDE SEQUENCE [LARGE SCALE GENOMIC DNA]</scope>
    <source>
        <strain evidence="13 14">CBS 117206</strain>
    </source>
</reference>
<dbReference type="Proteomes" id="UP001392437">
    <property type="component" value="Unassembled WGS sequence"/>
</dbReference>
<dbReference type="AlphaFoldDB" id="A0AAW0R042"/>
<evidence type="ECO:0000256" key="9">
    <source>
        <dbReference type="ARBA" id="ARBA00022975"/>
    </source>
</evidence>
<dbReference type="InterPro" id="IPR005720">
    <property type="entry name" value="Dihydroorotate_DH_cat"/>
</dbReference>
<comment type="function">
    <text evidence="11">Catalyzes the conversion of dihydroorotate to orotate with fumarate as the electron acceptor.</text>
</comment>
<accession>A0AAW0R042</accession>
<gene>
    <name evidence="13" type="ORF">PG999_004707</name>
</gene>
<comment type="caution">
    <text evidence="13">The sequence shown here is derived from an EMBL/GenBank/DDBJ whole genome shotgun (WGS) entry which is preliminary data.</text>
</comment>
<keyword evidence="14" id="KW-1185">Reference proteome</keyword>
<dbReference type="InterPro" id="IPR050074">
    <property type="entry name" value="DHO_dehydrogenase"/>
</dbReference>
<comment type="catalytic activity">
    <reaction evidence="11">
        <text>(S)-dihydroorotate + fumarate = orotate + succinate</text>
        <dbReference type="Rhea" id="RHEA:30059"/>
        <dbReference type="ChEBI" id="CHEBI:29806"/>
        <dbReference type="ChEBI" id="CHEBI:30031"/>
        <dbReference type="ChEBI" id="CHEBI:30839"/>
        <dbReference type="ChEBI" id="CHEBI:30864"/>
        <dbReference type="EC" id="1.3.98.1"/>
    </reaction>
</comment>
<dbReference type="InterPro" id="IPR033886">
    <property type="entry name" value="DHOD_1A"/>
</dbReference>
<evidence type="ECO:0000256" key="4">
    <source>
        <dbReference type="ARBA" id="ARBA00008008"/>
    </source>
</evidence>
<keyword evidence="6 11" id="KW-0963">Cytoplasm</keyword>
<evidence type="ECO:0000256" key="5">
    <source>
        <dbReference type="ARBA" id="ARBA00021374"/>
    </source>
</evidence>
<keyword evidence="7 11" id="KW-0285">Flavoprotein</keyword>